<dbReference type="Proteomes" id="UP000636800">
    <property type="component" value="Chromosome 10"/>
</dbReference>
<evidence type="ECO:0000313" key="2">
    <source>
        <dbReference type="EMBL" id="KAG0464034.1"/>
    </source>
</evidence>
<dbReference type="Gene3D" id="3.10.20.90">
    <property type="entry name" value="Phosphatidylinositol 3-kinase Catalytic Subunit, Chain A, domain 1"/>
    <property type="match status" value="1"/>
</dbReference>
<dbReference type="Proteomes" id="UP000639772">
    <property type="component" value="Chromosome 10"/>
</dbReference>
<dbReference type="AlphaFoldDB" id="A0A835UI61"/>
<name>A0A835UI61_VANPL</name>
<dbReference type="EMBL" id="JADCNM010000010">
    <property type="protein sequence ID" value="KAG0465517.1"/>
    <property type="molecule type" value="Genomic_DNA"/>
</dbReference>
<feature type="compositionally biased region" description="Acidic residues" evidence="1">
    <location>
        <begin position="39"/>
        <end position="50"/>
    </location>
</feature>
<evidence type="ECO:0000313" key="5">
    <source>
        <dbReference type="Proteomes" id="UP000639772"/>
    </source>
</evidence>
<protein>
    <submittedName>
        <fullName evidence="2">Uncharacterized protein</fullName>
    </submittedName>
</protein>
<sequence>MMVPASLFRRHYDCYGGVLFPDTHFGFRMRSRLNGERGVEEEEETGEEEAGTSSRSGVDEGWLRLGVGGGTLDSGVLSTELELFTWRPAAASVADPAMPLPPPPMPPSNFDPCRYWNPVGRPTVCGPSPAVPYAVRRWVFPLESSERRVVTPPPRPHAGVWFALQASRNQAREPFLPQIPKSFLRIKDGRMTIRLLKIYLANKLHLNHESEVEISCHGQPLLPLMTIRHVRDNIWRLREPLTTSTPPPAEHLMTLHYGRSS</sequence>
<evidence type="ECO:0000313" key="4">
    <source>
        <dbReference type="Proteomes" id="UP000636800"/>
    </source>
</evidence>
<proteinExistence type="predicted"/>
<evidence type="ECO:0000256" key="1">
    <source>
        <dbReference type="SAM" id="MobiDB-lite"/>
    </source>
</evidence>
<dbReference type="EMBL" id="JADCNL010000010">
    <property type="protein sequence ID" value="KAG0464034.1"/>
    <property type="molecule type" value="Genomic_DNA"/>
</dbReference>
<dbReference type="PANTHER" id="PTHR47290">
    <property type="entry name" value="RING FINGER PROTEIN"/>
    <property type="match status" value="1"/>
</dbReference>
<comment type="caution">
    <text evidence="2">The sequence shown here is derived from an EMBL/GenBank/DDBJ whole genome shotgun (WGS) entry which is preliminary data.</text>
</comment>
<dbReference type="OrthoDB" id="1932457at2759"/>
<accession>A0A835UI61</accession>
<evidence type="ECO:0000313" key="3">
    <source>
        <dbReference type="EMBL" id="KAG0465517.1"/>
    </source>
</evidence>
<organism evidence="2 4">
    <name type="scientific">Vanilla planifolia</name>
    <name type="common">Vanilla</name>
    <dbReference type="NCBI Taxonomy" id="51239"/>
    <lineage>
        <taxon>Eukaryota</taxon>
        <taxon>Viridiplantae</taxon>
        <taxon>Streptophyta</taxon>
        <taxon>Embryophyta</taxon>
        <taxon>Tracheophyta</taxon>
        <taxon>Spermatophyta</taxon>
        <taxon>Magnoliopsida</taxon>
        <taxon>Liliopsida</taxon>
        <taxon>Asparagales</taxon>
        <taxon>Orchidaceae</taxon>
        <taxon>Vanilloideae</taxon>
        <taxon>Vanilleae</taxon>
        <taxon>Vanilla</taxon>
    </lineage>
</organism>
<feature type="region of interest" description="Disordered" evidence="1">
    <location>
        <begin position="35"/>
        <end position="59"/>
    </location>
</feature>
<gene>
    <name evidence="3" type="ORF">HPP92_019681</name>
    <name evidence="2" type="ORF">HPP92_020103</name>
</gene>
<dbReference type="PANTHER" id="PTHR47290:SF4">
    <property type="entry name" value="RING FINGER PROTEIN"/>
    <property type="match status" value="1"/>
</dbReference>
<reference evidence="4 5" key="1">
    <citation type="journal article" date="2020" name="Nat. Food">
        <title>A phased Vanilla planifolia genome enables genetic improvement of flavour and production.</title>
        <authorList>
            <person name="Hasing T."/>
            <person name="Tang H."/>
            <person name="Brym M."/>
            <person name="Khazi F."/>
            <person name="Huang T."/>
            <person name="Chambers A.H."/>
        </authorList>
    </citation>
    <scope>NUCLEOTIDE SEQUENCE [LARGE SCALE GENOMIC DNA]</scope>
    <source>
        <tissue evidence="2">Leaf</tissue>
    </source>
</reference>
<dbReference type="InterPro" id="IPR044171">
    <property type="entry name" value="LAX2-like"/>
</dbReference>
<keyword evidence="4" id="KW-1185">Reference proteome</keyword>